<dbReference type="Gene3D" id="3.30.160.60">
    <property type="entry name" value="Classic Zinc Finger"/>
    <property type="match status" value="1"/>
</dbReference>
<evidence type="ECO:0000313" key="2">
    <source>
        <dbReference type="EMBL" id="OWF47082.1"/>
    </source>
</evidence>
<dbReference type="EMBL" id="NEDP02004037">
    <property type="protein sequence ID" value="OWF47082.1"/>
    <property type="molecule type" value="Genomic_DNA"/>
</dbReference>
<dbReference type="SUPFAM" id="SSF57845">
    <property type="entry name" value="B-box zinc-binding domain"/>
    <property type="match status" value="1"/>
</dbReference>
<feature type="coiled-coil region" evidence="1">
    <location>
        <begin position="138"/>
        <end position="165"/>
    </location>
</feature>
<dbReference type="PANTHER" id="PTHR25462">
    <property type="entry name" value="BONUS, ISOFORM C-RELATED"/>
    <property type="match status" value="1"/>
</dbReference>
<comment type="caution">
    <text evidence="2">The sequence shown here is derived from an EMBL/GenBank/DDBJ whole genome shotgun (WGS) entry which is preliminary data.</text>
</comment>
<gene>
    <name evidence="2" type="ORF">KP79_PYT12569</name>
</gene>
<accession>A0A210QEB0</accession>
<dbReference type="OrthoDB" id="6098242at2759"/>
<evidence type="ECO:0000313" key="3">
    <source>
        <dbReference type="Proteomes" id="UP000242188"/>
    </source>
</evidence>
<keyword evidence="1" id="KW-0175">Coiled coil</keyword>
<dbReference type="SUPFAM" id="SSF63829">
    <property type="entry name" value="Calcium-dependent phosphotriesterase"/>
    <property type="match status" value="1"/>
</dbReference>
<dbReference type="AlphaFoldDB" id="A0A210QEB0"/>
<evidence type="ECO:0000256" key="1">
    <source>
        <dbReference type="SAM" id="Coils"/>
    </source>
</evidence>
<dbReference type="InterPro" id="IPR047153">
    <property type="entry name" value="TRIM45/56/19-like"/>
</dbReference>
<reference evidence="2 3" key="1">
    <citation type="journal article" date="2017" name="Nat. Ecol. Evol.">
        <title>Scallop genome provides insights into evolution of bilaterian karyotype and development.</title>
        <authorList>
            <person name="Wang S."/>
            <person name="Zhang J."/>
            <person name="Jiao W."/>
            <person name="Li J."/>
            <person name="Xun X."/>
            <person name="Sun Y."/>
            <person name="Guo X."/>
            <person name="Huan P."/>
            <person name="Dong B."/>
            <person name="Zhang L."/>
            <person name="Hu X."/>
            <person name="Sun X."/>
            <person name="Wang J."/>
            <person name="Zhao C."/>
            <person name="Wang Y."/>
            <person name="Wang D."/>
            <person name="Huang X."/>
            <person name="Wang R."/>
            <person name="Lv J."/>
            <person name="Li Y."/>
            <person name="Zhang Z."/>
            <person name="Liu B."/>
            <person name="Lu W."/>
            <person name="Hui Y."/>
            <person name="Liang J."/>
            <person name="Zhou Z."/>
            <person name="Hou R."/>
            <person name="Li X."/>
            <person name="Liu Y."/>
            <person name="Li H."/>
            <person name="Ning X."/>
            <person name="Lin Y."/>
            <person name="Zhao L."/>
            <person name="Xing Q."/>
            <person name="Dou J."/>
            <person name="Li Y."/>
            <person name="Mao J."/>
            <person name="Guo H."/>
            <person name="Dou H."/>
            <person name="Li T."/>
            <person name="Mu C."/>
            <person name="Jiang W."/>
            <person name="Fu Q."/>
            <person name="Fu X."/>
            <person name="Miao Y."/>
            <person name="Liu J."/>
            <person name="Yu Q."/>
            <person name="Li R."/>
            <person name="Liao H."/>
            <person name="Li X."/>
            <person name="Kong Y."/>
            <person name="Jiang Z."/>
            <person name="Chourrout D."/>
            <person name="Li R."/>
            <person name="Bao Z."/>
        </authorList>
    </citation>
    <scope>NUCLEOTIDE SEQUENCE [LARGE SCALE GENOMIC DNA]</scope>
    <source>
        <strain evidence="2 3">PY_sf001</strain>
    </source>
</reference>
<dbReference type="PANTHER" id="PTHR25462:SF296">
    <property type="entry name" value="MEIOTIC P26, ISOFORM F"/>
    <property type="match status" value="1"/>
</dbReference>
<feature type="coiled-coil region" evidence="1">
    <location>
        <begin position="59"/>
        <end position="90"/>
    </location>
</feature>
<keyword evidence="3" id="KW-1185">Reference proteome</keyword>
<proteinExistence type="predicted"/>
<dbReference type="CDD" id="cd19756">
    <property type="entry name" value="Bbox2"/>
    <property type="match status" value="1"/>
</dbReference>
<dbReference type="Proteomes" id="UP000242188">
    <property type="component" value="Unassembled WGS sequence"/>
</dbReference>
<organism evidence="2 3">
    <name type="scientific">Mizuhopecten yessoensis</name>
    <name type="common">Japanese scallop</name>
    <name type="synonym">Patinopecten yessoensis</name>
    <dbReference type="NCBI Taxonomy" id="6573"/>
    <lineage>
        <taxon>Eukaryota</taxon>
        <taxon>Metazoa</taxon>
        <taxon>Spiralia</taxon>
        <taxon>Lophotrochozoa</taxon>
        <taxon>Mollusca</taxon>
        <taxon>Bivalvia</taxon>
        <taxon>Autobranchia</taxon>
        <taxon>Pteriomorphia</taxon>
        <taxon>Pectinida</taxon>
        <taxon>Pectinoidea</taxon>
        <taxon>Pectinidae</taxon>
        <taxon>Mizuhopecten</taxon>
    </lineage>
</organism>
<name>A0A210QEB0_MIZYE</name>
<sequence length="519" mass="58392">MHIIELQANMALNQAPAFQNDKHLCKEHPEVQLQMICMRCKNEPVCHKCVSNSHRGHDCVDAESFLKEQQDELEETLEKAGAKLEDVDAELGGLRIKEEIVQKQCNTVEGRIGARQKQVKDFVDGVAGNLIKETHEFYNQEVEVISQHEEKLRRLKAELEKRLLTYQQWIISSDVEMVMKKQKALKKLLRRKVYSVPLLSKLEFPFNDRADTTMQLEVIFGKITTDSKKEEKQEFNGSGEREIQDVCVISEFSSGAPDVYAMSSSEGAEVWMSSVFSRQVRLMSDKGRLLKTLKVDFPICDVSCDCEGESPTIWLSCTNNTIKNFLTNDPMTFATTNATPYSITSSHHLIAGLRSGQLVKFSKTISEIVDVAQCDRSGEKLVSLPHRIAESPLTGDIAIVNWDANPNSIVVLDKYLNLKFRHYGRIVTFGVGEYKRPEEAGEPGVSSFFHPQDVCYDKDDNLVVADESCVFVMESQTGKVIGKVLDGDVKITAMTSDKAGNMWVGFSNGKVKIVRYVIS</sequence>
<protein>
    <submittedName>
        <fullName evidence="2">Tripartite motif-containing protein 45</fullName>
    </submittedName>
</protein>